<dbReference type="Proteomes" id="UP000504609">
    <property type="component" value="Unplaced"/>
</dbReference>
<dbReference type="SMART" id="SM00380">
    <property type="entry name" value="AP2"/>
    <property type="match status" value="1"/>
</dbReference>
<feature type="region of interest" description="Disordered" evidence="7">
    <location>
        <begin position="76"/>
        <end position="96"/>
    </location>
</feature>
<dbReference type="FunFam" id="3.30.730.10:FF:000001">
    <property type="entry name" value="Ethylene-responsive transcription factor 2"/>
    <property type="match status" value="1"/>
</dbReference>
<dbReference type="InterPro" id="IPR016177">
    <property type="entry name" value="DNA-bd_dom_sf"/>
</dbReference>
<reference evidence="10" key="1">
    <citation type="submission" date="2025-08" db="UniProtKB">
        <authorList>
            <consortium name="RefSeq"/>
        </authorList>
    </citation>
    <scope>IDENTIFICATION</scope>
    <source>
        <tissue evidence="10">Young leaves</tissue>
    </source>
</reference>
<dbReference type="PANTHER" id="PTHR31190">
    <property type="entry name" value="DNA-BINDING DOMAIN"/>
    <property type="match status" value="1"/>
</dbReference>
<evidence type="ECO:0000256" key="5">
    <source>
        <dbReference type="ARBA" id="ARBA00023242"/>
    </source>
</evidence>
<dbReference type="PRINTS" id="PR00367">
    <property type="entry name" value="ETHRSPELEMNT"/>
</dbReference>
<dbReference type="InterPro" id="IPR036955">
    <property type="entry name" value="AP2/ERF_dom_sf"/>
</dbReference>
<dbReference type="KEGG" id="cmos:111463966"/>
<feature type="region of interest" description="Disordered" evidence="7">
    <location>
        <begin position="332"/>
        <end position="372"/>
    </location>
</feature>
<dbReference type="RefSeq" id="XP_022963777.1">
    <property type="nucleotide sequence ID" value="XM_023108009.1"/>
</dbReference>
<dbReference type="GO" id="GO:0005634">
    <property type="term" value="C:nucleus"/>
    <property type="evidence" value="ECO:0007669"/>
    <property type="project" value="UniProtKB-SubCell"/>
</dbReference>
<dbReference type="GO" id="GO:0003677">
    <property type="term" value="F:DNA binding"/>
    <property type="evidence" value="ECO:0007669"/>
    <property type="project" value="UniProtKB-KW"/>
</dbReference>
<evidence type="ECO:0000256" key="6">
    <source>
        <dbReference type="ARBA" id="ARBA00024343"/>
    </source>
</evidence>
<proteinExistence type="inferred from homology"/>
<sequence>MCLLKVANRRGIGGDLGPFPSGGGDGDGDNGKKLFYSQQNDGDYYSAVGEVSAMVSVLTDVVSGVGAADSNYSGGQVFSSSSSTSTSSPLSSFSSEPSYVSAMSSWVGQKRLRERENAETERNFDSLSRVFSGFNGQSSSAVITAVKEEIPIPYTGISNPGTAVAASPMSETAAATAVSDRRRRYRGVRQRPWGKWAAEIRDPHKAARVWLGTFDTAEAAARAYDEAALRFRGNKAKLNFPENVGLLPPQQQHIPISSPQFVPPRTAALQIQTYRDYVEYSNFLQSSGDFLGQPSSLLQQMYYNAQLTPFQYLPAPAPSLSSVSNSVFIPPQQQQQQQMGLFRPPRSQNQNQDGSDYFPGTSWNDSGGPSSG</sequence>
<name>A0A6J1HG50_CUCMO</name>
<organism evidence="9 10">
    <name type="scientific">Cucurbita moschata</name>
    <name type="common">Winter crookneck squash</name>
    <name type="synonym">Cucurbita pepo var. moschata</name>
    <dbReference type="NCBI Taxonomy" id="3662"/>
    <lineage>
        <taxon>Eukaryota</taxon>
        <taxon>Viridiplantae</taxon>
        <taxon>Streptophyta</taxon>
        <taxon>Embryophyta</taxon>
        <taxon>Tracheophyta</taxon>
        <taxon>Spermatophyta</taxon>
        <taxon>Magnoliopsida</taxon>
        <taxon>eudicotyledons</taxon>
        <taxon>Gunneridae</taxon>
        <taxon>Pentapetalae</taxon>
        <taxon>rosids</taxon>
        <taxon>fabids</taxon>
        <taxon>Cucurbitales</taxon>
        <taxon>Cucurbitaceae</taxon>
        <taxon>Cucurbiteae</taxon>
        <taxon>Cucurbita</taxon>
    </lineage>
</organism>
<dbReference type="GO" id="GO:0009873">
    <property type="term" value="P:ethylene-activated signaling pathway"/>
    <property type="evidence" value="ECO:0007669"/>
    <property type="project" value="InterPro"/>
</dbReference>
<evidence type="ECO:0000313" key="10">
    <source>
        <dbReference type="RefSeq" id="XP_022963777.1"/>
    </source>
</evidence>
<comment type="subcellular location">
    <subcellularLocation>
        <location evidence="1">Nucleus</location>
    </subcellularLocation>
</comment>
<feature type="domain" description="AP2/ERF" evidence="8">
    <location>
        <begin position="184"/>
        <end position="241"/>
    </location>
</feature>
<comment type="similarity">
    <text evidence="6">Belongs to the AP2/ERF transcription factor family. ERF subfamily.</text>
</comment>
<evidence type="ECO:0000256" key="7">
    <source>
        <dbReference type="SAM" id="MobiDB-lite"/>
    </source>
</evidence>
<accession>A0A6J1HG50</accession>
<protein>
    <submittedName>
        <fullName evidence="10">Ethylene-responsive transcription factor ERF110-like</fullName>
    </submittedName>
</protein>
<dbReference type="PANTHER" id="PTHR31190:SF478">
    <property type="entry name" value="ETHYLENE-RESPONSIVE TRANSCRIPTION FACTOR ABR1-LIKE ISOFORM X1"/>
    <property type="match status" value="1"/>
</dbReference>
<evidence type="ECO:0000256" key="4">
    <source>
        <dbReference type="ARBA" id="ARBA00023163"/>
    </source>
</evidence>
<evidence type="ECO:0000259" key="8">
    <source>
        <dbReference type="PROSITE" id="PS51032"/>
    </source>
</evidence>
<keyword evidence="2" id="KW-0805">Transcription regulation</keyword>
<evidence type="ECO:0000256" key="2">
    <source>
        <dbReference type="ARBA" id="ARBA00023015"/>
    </source>
</evidence>
<dbReference type="GeneID" id="111463966"/>
<evidence type="ECO:0000256" key="3">
    <source>
        <dbReference type="ARBA" id="ARBA00023125"/>
    </source>
</evidence>
<evidence type="ECO:0000313" key="9">
    <source>
        <dbReference type="Proteomes" id="UP000504609"/>
    </source>
</evidence>
<dbReference type="InterPro" id="IPR044808">
    <property type="entry name" value="ERF_plant"/>
</dbReference>
<dbReference type="Gene3D" id="3.30.730.10">
    <property type="entry name" value="AP2/ERF domain"/>
    <property type="match status" value="1"/>
</dbReference>
<dbReference type="Pfam" id="PF00847">
    <property type="entry name" value="AP2"/>
    <property type="match status" value="1"/>
</dbReference>
<keyword evidence="5" id="KW-0539">Nucleus</keyword>
<dbReference type="GO" id="GO:0003700">
    <property type="term" value="F:DNA-binding transcription factor activity"/>
    <property type="evidence" value="ECO:0007669"/>
    <property type="project" value="InterPro"/>
</dbReference>
<keyword evidence="3" id="KW-0238">DNA-binding</keyword>
<evidence type="ECO:0000256" key="1">
    <source>
        <dbReference type="ARBA" id="ARBA00004123"/>
    </source>
</evidence>
<dbReference type="PROSITE" id="PS51032">
    <property type="entry name" value="AP2_ERF"/>
    <property type="match status" value="1"/>
</dbReference>
<feature type="compositionally biased region" description="Polar residues" evidence="7">
    <location>
        <begin position="361"/>
        <end position="372"/>
    </location>
</feature>
<gene>
    <name evidence="10" type="primary">LOC111463966</name>
</gene>
<keyword evidence="4" id="KW-0804">Transcription</keyword>
<dbReference type="SUPFAM" id="SSF54171">
    <property type="entry name" value="DNA-binding domain"/>
    <property type="match status" value="1"/>
</dbReference>
<dbReference type="AlphaFoldDB" id="A0A6J1HG50"/>
<dbReference type="InterPro" id="IPR001471">
    <property type="entry name" value="AP2/ERF_dom"/>
</dbReference>
<keyword evidence="9" id="KW-1185">Reference proteome</keyword>
<dbReference type="CDD" id="cd00018">
    <property type="entry name" value="AP2"/>
    <property type="match status" value="1"/>
</dbReference>